<dbReference type="EMBL" id="WVTA01000001">
    <property type="protein sequence ID" value="KAK3217218.1"/>
    <property type="molecule type" value="Genomic_DNA"/>
</dbReference>
<feature type="domain" description="Acyl-CoA oxidase/dehydrogenase middle" evidence="6">
    <location>
        <begin position="180"/>
        <end position="287"/>
    </location>
</feature>
<dbReference type="PANTHER" id="PTHR42707:SF2">
    <property type="entry name" value="ACD11 DEHYDROGENASE"/>
    <property type="match status" value="1"/>
</dbReference>
<keyword evidence="3 4" id="KW-0274">FAD</keyword>
<sequence length="619" mass="68555">MRFDQGHQFPVLPTPDIFNDDPTFRLALLRHLPDTISPETLNRIFAELSSFSHRCTTLHKHTSGKLSSPADEPRLRQYDAWGHRIDELTTSPSWQDLKFAALKEGLISDSYSPGRQWLGSSARLFTFAKTLLFVPFSKLVLCPIAMTDGAVRVLELYGTPRQKYLISKFTAKEGAWTAGQWMTERPGGSDVSFTETTAVPVDAARTRAGDEFLLDGIKWFSSATDGDVALALARTNPDSSLGSAGLSLFLVEMRDRESRRLNGIRIHRLKQKLGTKYLPTAELELSGCRAQLVGELGHGVRYISSVLNITRVHSAAGGVASLNYGVRLSAAFATGRSIKNTSLSDLPLHTHSLFRIVVLQRGLQQLFLYTVHLLGKSECKTAVANEEVLLRLYTPALKAFTATRASEAILGIVDSFGGQGYMEDSGLGVAEMLRDVTVERIWEGTAEVLSMDVVRVLSKNKGDALGVFVEDLQRRLASPSLERELALIVQGFVKNFAAKGRQIIESIAEGSFGEKKLQDYRFARPMLDLFMGLDGAVLLLEQAAWCEQACRDKVLAERTRLFGAKVAPEEDLTIARAWIEDVGDIQRTLNNFTRLVDESSDTERNNRNLEHTSVFSAKL</sequence>
<dbReference type="Gene3D" id="6.10.250.600">
    <property type="match status" value="1"/>
</dbReference>
<dbReference type="Proteomes" id="UP001280581">
    <property type="component" value="Unassembled WGS sequence"/>
</dbReference>
<keyword evidence="9" id="KW-1185">Reference proteome</keyword>
<evidence type="ECO:0000256" key="2">
    <source>
        <dbReference type="ARBA" id="ARBA00022630"/>
    </source>
</evidence>
<keyword evidence="2 4" id="KW-0285">Flavoprotein</keyword>
<dbReference type="AlphaFoldDB" id="A0AAN6M7F8"/>
<dbReference type="InterPro" id="IPR006091">
    <property type="entry name" value="Acyl-CoA_Oxase/DH_mid-dom"/>
</dbReference>
<dbReference type="GO" id="GO:0003995">
    <property type="term" value="F:acyl-CoA dehydrogenase activity"/>
    <property type="evidence" value="ECO:0007669"/>
    <property type="project" value="TreeGrafter"/>
</dbReference>
<protein>
    <recommendedName>
        <fullName evidence="10">Acyl-CoA dehydrogenase</fullName>
    </recommendedName>
</protein>
<dbReference type="Gene3D" id="1.20.140.10">
    <property type="entry name" value="Butyryl-CoA Dehydrogenase, subunit A, domain 3"/>
    <property type="match status" value="1"/>
</dbReference>
<evidence type="ECO:0000259" key="6">
    <source>
        <dbReference type="Pfam" id="PF02770"/>
    </source>
</evidence>
<evidence type="ECO:0000259" key="5">
    <source>
        <dbReference type="Pfam" id="PF00441"/>
    </source>
</evidence>
<dbReference type="Gene3D" id="2.40.110.20">
    <property type="match status" value="1"/>
</dbReference>
<dbReference type="PANTHER" id="PTHR42707">
    <property type="entry name" value="ACYL-COA DEHYDROGENASE"/>
    <property type="match status" value="1"/>
</dbReference>
<proteinExistence type="inferred from homology"/>
<comment type="caution">
    <text evidence="8">The sequence shown here is derived from an EMBL/GenBank/DDBJ whole genome shotgun (WGS) entry which is preliminary data.</text>
</comment>
<dbReference type="InterPro" id="IPR041504">
    <property type="entry name" value="AidB_N"/>
</dbReference>
<comment type="similarity">
    <text evidence="1 4">Belongs to the acyl-CoA dehydrogenase family.</text>
</comment>
<evidence type="ECO:0000256" key="3">
    <source>
        <dbReference type="ARBA" id="ARBA00022827"/>
    </source>
</evidence>
<reference evidence="8 9" key="1">
    <citation type="submission" date="2021-02" db="EMBL/GenBank/DDBJ databases">
        <title>Genome assembly of Pseudopithomyces chartarum.</title>
        <authorList>
            <person name="Jauregui R."/>
            <person name="Singh J."/>
            <person name="Voisey C."/>
        </authorList>
    </citation>
    <scope>NUCLEOTIDE SEQUENCE [LARGE SCALE GENOMIC DNA]</scope>
    <source>
        <strain evidence="8 9">AGR01</strain>
    </source>
</reference>
<dbReference type="SUPFAM" id="SSF47203">
    <property type="entry name" value="Acyl-CoA dehydrogenase C-terminal domain-like"/>
    <property type="match status" value="1"/>
</dbReference>
<evidence type="ECO:0000259" key="7">
    <source>
        <dbReference type="Pfam" id="PF18158"/>
    </source>
</evidence>
<dbReference type="SUPFAM" id="SSF56645">
    <property type="entry name" value="Acyl-CoA dehydrogenase NM domain-like"/>
    <property type="match status" value="1"/>
</dbReference>
<name>A0AAN6M7F8_9PLEO</name>
<evidence type="ECO:0000256" key="4">
    <source>
        <dbReference type="RuleBase" id="RU362125"/>
    </source>
</evidence>
<dbReference type="InterPro" id="IPR009075">
    <property type="entry name" value="AcylCo_DH/oxidase_C"/>
</dbReference>
<accession>A0AAN6M7F8</accession>
<organism evidence="8 9">
    <name type="scientific">Pseudopithomyces chartarum</name>
    <dbReference type="NCBI Taxonomy" id="1892770"/>
    <lineage>
        <taxon>Eukaryota</taxon>
        <taxon>Fungi</taxon>
        <taxon>Dikarya</taxon>
        <taxon>Ascomycota</taxon>
        <taxon>Pezizomycotina</taxon>
        <taxon>Dothideomycetes</taxon>
        <taxon>Pleosporomycetidae</taxon>
        <taxon>Pleosporales</taxon>
        <taxon>Massarineae</taxon>
        <taxon>Didymosphaeriaceae</taxon>
        <taxon>Pseudopithomyces</taxon>
    </lineage>
</organism>
<keyword evidence="4" id="KW-0560">Oxidoreductase</keyword>
<evidence type="ECO:0000256" key="1">
    <source>
        <dbReference type="ARBA" id="ARBA00009347"/>
    </source>
</evidence>
<dbReference type="Pfam" id="PF02770">
    <property type="entry name" value="Acyl-CoA_dh_M"/>
    <property type="match status" value="1"/>
</dbReference>
<comment type="cofactor">
    <cofactor evidence="4">
        <name>FAD</name>
        <dbReference type="ChEBI" id="CHEBI:57692"/>
    </cofactor>
</comment>
<gene>
    <name evidence="8" type="ORF">GRF29_1g2337396</name>
</gene>
<dbReference type="InterPro" id="IPR052904">
    <property type="entry name" value="Acyl-CoA_dehydrogenase-like"/>
</dbReference>
<evidence type="ECO:0000313" key="8">
    <source>
        <dbReference type="EMBL" id="KAK3217218.1"/>
    </source>
</evidence>
<feature type="domain" description="Adaptive response protein AidB N-terminal" evidence="7">
    <location>
        <begin position="15"/>
        <end position="162"/>
    </location>
</feature>
<evidence type="ECO:0000313" key="9">
    <source>
        <dbReference type="Proteomes" id="UP001280581"/>
    </source>
</evidence>
<feature type="domain" description="Acyl-CoA dehydrogenase/oxidase C-terminal" evidence="5">
    <location>
        <begin position="297"/>
        <end position="456"/>
    </location>
</feature>
<evidence type="ECO:0008006" key="10">
    <source>
        <dbReference type="Google" id="ProtNLM"/>
    </source>
</evidence>
<dbReference type="Pfam" id="PF18158">
    <property type="entry name" value="AidB_N"/>
    <property type="match status" value="1"/>
</dbReference>
<dbReference type="InterPro" id="IPR009100">
    <property type="entry name" value="AcylCoA_DH/oxidase_NM_dom_sf"/>
</dbReference>
<dbReference type="Pfam" id="PF00441">
    <property type="entry name" value="Acyl-CoA_dh_1"/>
    <property type="match status" value="1"/>
</dbReference>
<dbReference type="InterPro" id="IPR036250">
    <property type="entry name" value="AcylCo_DH-like_C"/>
</dbReference>